<evidence type="ECO:0000256" key="4">
    <source>
        <dbReference type="ARBA" id="ARBA00022840"/>
    </source>
</evidence>
<dbReference type="Pfam" id="PF07727">
    <property type="entry name" value="RVT_2"/>
    <property type="match status" value="1"/>
</dbReference>
<reference evidence="6 7" key="2">
    <citation type="journal article" date="2017" name="Genome Biol.">
        <title>New reference genome sequences of hot pepper reveal the massive evolution of plant disease-resistance genes by retroduplication.</title>
        <authorList>
            <person name="Kim S."/>
            <person name="Park J."/>
            <person name="Yeom S.I."/>
            <person name="Kim Y.M."/>
            <person name="Seo E."/>
            <person name="Kim K.T."/>
            <person name="Kim M.S."/>
            <person name="Lee J.M."/>
            <person name="Cheong K."/>
            <person name="Shin H.S."/>
            <person name="Kim S.B."/>
            <person name="Han K."/>
            <person name="Lee J."/>
            <person name="Park M."/>
            <person name="Lee H.A."/>
            <person name="Lee H.Y."/>
            <person name="Lee Y."/>
            <person name="Oh S."/>
            <person name="Lee J.H."/>
            <person name="Choi E."/>
            <person name="Choi E."/>
            <person name="Lee S.E."/>
            <person name="Jeon J."/>
            <person name="Kim H."/>
            <person name="Choi G."/>
            <person name="Song H."/>
            <person name="Lee J."/>
            <person name="Lee S.C."/>
            <person name="Kwon J.K."/>
            <person name="Lee H.Y."/>
            <person name="Koo N."/>
            <person name="Hong Y."/>
            <person name="Kim R.W."/>
            <person name="Kang W.H."/>
            <person name="Huh J.H."/>
            <person name="Kang B.C."/>
            <person name="Yang T.J."/>
            <person name="Lee Y.H."/>
            <person name="Bennetzen J.L."/>
            <person name="Choi D."/>
        </authorList>
    </citation>
    <scope>NUCLEOTIDE SEQUENCE [LARGE SCALE GENOMIC DNA]</scope>
    <source>
        <strain evidence="7">cv. CM334</strain>
    </source>
</reference>
<dbReference type="GO" id="GO:0005524">
    <property type="term" value="F:ATP binding"/>
    <property type="evidence" value="ECO:0007669"/>
    <property type="project" value="UniProtKB-KW"/>
</dbReference>
<dbReference type="STRING" id="4072.A0A2G2Z822"/>
<dbReference type="Gramene" id="PHT78051">
    <property type="protein sequence ID" value="PHT78051"/>
    <property type="gene ID" value="T459_16103"/>
</dbReference>
<evidence type="ECO:0000256" key="1">
    <source>
        <dbReference type="ARBA" id="ARBA00022679"/>
    </source>
</evidence>
<keyword evidence="2" id="KW-0547">Nucleotide-binding</keyword>
<gene>
    <name evidence="6" type="ORF">T459_16103</name>
</gene>
<dbReference type="InterPro" id="IPR052059">
    <property type="entry name" value="CR_Ser/Thr_kinase"/>
</dbReference>
<dbReference type="GO" id="GO:0016301">
    <property type="term" value="F:kinase activity"/>
    <property type="evidence" value="ECO:0007669"/>
    <property type="project" value="UniProtKB-KW"/>
</dbReference>
<dbReference type="EMBL" id="AYRZ02000006">
    <property type="protein sequence ID" value="PHT78051.1"/>
    <property type="molecule type" value="Genomic_DNA"/>
</dbReference>
<feature type="domain" description="Reverse transcriptase Ty1/copia-type" evidence="5">
    <location>
        <begin position="23"/>
        <end position="138"/>
    </location>
</feature>
<sequence length="423" mass="47473">MSSLDLFFWKETVNSEIDSNLRNDTWELVHLPSKNKPLGSKWIFKRKMKVDGTIDKYRTRLVVNGFKQKTGLDYFNTYSPVTRITLIQMLIALAAVYDLQIHQMDVKTTFLNRGLEEEIYMKQPEGFVVSGKENKVFSYGRFKVTHSMRFSNSLMSVGFSPDCSTRVIGASNGMLYIGRRKVKESESMELRNFGGFGLMVEEIRLQLILQQIQGIISPVSPGDIKARNILLDDKFQPRIGDFGLAKVFPEDQAYLNTAFAGTLYLKVSDAEPSPKGRARVMDRLEGVYGPLDQPHLGGVLGDSPLILVLKGPPLVILSFPPVQSVDPPVIPVFILGTLQTPNSILVLAPTSEHSVSRLGVQSSSMLPPQIGSQPARFTMPHFTESIIMSSEDQKRFERFTYLGPPRFSGVMDEDAYEFLVDCQ</sequence>
<evidence type="ECO:0000313" key="7">
    <source>
        <dbReference type="Proteomes" id="UP000222542"/>
    </source>
</evidence>
<evidence type="ECO:0000256" key="3">
    <source>
        <dbReference type="ARBA" id="ARBA00022777"/>
    </source>
</evidence>
<accession>A0A2G2Z822</accession>
<dbReference type="AlphaFoldDB" id="A0A2G2Z822"/>
<comment type="caution">
    <text evidence="6">The sequence shown here is derived from an EMBL/GenBank/DDBJ whole genome shotgun (WGS) entry which is preliminary data.</text>
</comment>
<dbReference type="Gene3D" id="1.10.510.10">
    <property type="entry name" value="Transferase(Phosphotransferase) domain 1"/>
    <property type="match status" value="1"/>
</dbReference>
<dbReference type="PANTHER" id="PTHR47973">
    <property type="entry name" value="CYSTEINE-RICH RECEPTOR-LIKE PROTEIN KINASE 3"/>
    <property type="match status" value="1"/>
</dbReference>
<evidence type="ECO:0000313" key="6">
    <source>
        <dbReference type="EMBL" id="PHT78051.1"/>
    </source>
</evidence>
<keyword evidence="7" id="KW-1185">Reference proteome</keyword>
<protein>
    <recommendedName>
        <fullName evidence="5">Reverse transcriptase Ty1/copia-type domain-containing protein</fullName>
    </recommendedName>
</protein>
<dbReference type="SUPFAM" id="SSF56112">
    <property type="entry name" value="Protein kinase-like (PK-like)"/>
    <property type="match status" value="1"/>
</dbReference>
<organism evidence="6 7">
    <name type="scientific">Capsicum annuum</name>
    <name type="common">Capsicum pepper</name>
    <dbReference type="NCBI Taxonomy" id="4072"/>
    <lineage>
        <taxon>Eukaryota</taxon>
        <taxon>Viridiplantae</taxon>
        <taxon>Streptophyta</taxon>
        <taxon>Embryophyta</taxon>
        <taxon>Tracheophyta</taxon>
        <taxon>Spermatophyta</taxon>
        <taxon>Magnoliopsida</taxon>
        <taxon>eudicotyledons</taxon>
        <taxon>Gunneridae</taxon>
        <taxon>Pentapetalae</taxon>
        <taxon>asterids</taxon>
        <taxon>lamiids</taxon>
        <taxon>Solanales</taxon>
        <taxon>Solanaceae</taxon>
        <taxon>Solanoideae</taxon>
        <taxon>Capsiceae</taxon>
        <taxon>Capsicum</taxon>
    </lineage>
</organism>
<dbReference type="Proteomes" id="UP000222542">
    <property type="component" value="Unassembled WGS sequence"/>
</dbReference>
<reference evidence="6 7" key="1">
    <citation type="journal article" date="2014" name="Nat. Genet.">
        <title>Genome sequence of the hot pepper provides insights into the evolution of pungency in Capsicum species.</title>
        <authorList>
            <person name="Kim S."/>
            <person name="Park M."/>
            <person name="Yeom S.I."/>
            <person name="Kim Y.M."/>
            <person name="Lee J.M."/>
            <person name="Lee H.A."/>
            <person name="Seo E."/>
            <person name="Choi J."/>
            <person name="Cheong K."/>
            <person name="Kim K.T."/>
            <person name="Jung K."/>
            <person name="Lee G.W."/>
            <person name="Oh S.K."/>
            <person name="Bae C."/>
            <person name="Kim S.B."/>
            <person name="Lee H.Y."/>
            <person name="Kim S.Y."/>
            <person name="Kim M.S."/>
            <person name="Kang B.C."/>
            <person name="Jo Y.D."/>
            <person name="Yang H.B."/>
            <person name="Jeong H.J."/>
            <person name="Kang W.H."/>
            <person name="Kwon J.K."/>
            <person name="Shin C."/>
            <person name="Lim J.Y."/>
            <person name="Park J.H."/>
            <person name="Huh J.H."/>
            <person name="Kim J.S."/>
            <person name="Kim B.D."/>
            <person name="Cohen O."/>
            <person name="Paran I."/>
            <person name="Suh M.C."/>
            <person name="Lee S.B."/>
            <person name="Kim Y.K."/>
            <person name="Shin Y."/>
            <person name="Noh S.J."/>
            <person name="Park J."/>
            <person name="Seo Y.S."/>
            <person name="Kwon S.Y."/>
            <person name="Kim H.A."/>
            <person name="Park J.M."/>
            <person name="Kim H.J."/>
            <person name="Choi S.B."/>
            <person name="Bosland P.W."/>
            <person name="Reeves G."/>
            <person name="Jo S.H."/>
            <person name="Lee B.W."/>
            <person name="Cho H.T."/>
            <person name="Choi H.S."/>
            <person name="Lee M.S."/>
            <person name="Yu Y."/>
            <person name="Do Choi Y."/>
            <person name="Park B.S."/>
            <person name="van Deynze A."/>
            <person name="Ashrafi H."/>
            <person name="Hill T."/>
            <person name="Kim W.T."/>
            <person name="Pai H.S."/>
            <person name="Ahn H.K."/>
            <person name="Yeam I."/>
            <person name="Giovannoni J.J."/>
            <person name="Rose J.K."/>
            <person name="Sorensen I."/>
            <person name="Lee S.J."/>
            <person name="Kim R.W."/>
            <person name="Choi I.Y."/>
            <person name="Choi B.S."/>
            <person name="Lim J.S."/>
            <person name="Lee Y.H."/>
            <person name="Choi D."/>
        </authorList>
    </citation>
    <scope>NUCLEOTIDE SEQUENCE [LARGE SCALE GENOMIC DNA]</scope>
    <source>
        <strain evidence="7">cv. CM334</strain>
    </source>
</reference>
<keyword evidence="4" id="KW-0067">ATP-binding</keyword>
<name>A0A2G2Z822_CAPAN</name>
<keyword evidence="1" id="KW-0808">Transferase</keyword>
<keyword evidence="3" id="KW-0418">Kinase</keyword>
<dbReference type="InterPro" id="IPR011009">
    <property type="entry name" value="Kinase-like_dom_sf"/>
</dbReference>
<proteinExistence type="predicted"/>
<dbReference type="InterPro" id="IPR013103">
    <property type="entry name" value="RVT_2"/>
</dbReference>
<evidence type="ECO:0000259" key="5">
    <source>
        <dbReference type="Pfam" id="PF07727"/>
    </source>
</evidence>
<evidence type="ECO:0000256" key="2">
    <source>
        <dbReference type="ARBA" id="ARBA00022741"/>
    </source>
</evidence>